<feature type="non-terminal residue" evidence="2">
    <location>
        <position position="1"/>
    </location>
</feature>
<proteinExistence type="predicted"/>
<feature type="compositionally biased region" description="Acidic residues" evidence="1">
    <location>
        <begin position="1"/>
        <end position="22"/>
    </location>
</feature>
<keyword evidence="3" id="KW-1185">Reference proteome</keyword>
<accession>A0AA38C1G3</accession>
<evidence type="ECO:0000313" key="2">
    <source>
        <dbReference type="EMBL" id="KAH9291241.1"/>
    </source>
</evidence>
<comment type="caution">
    <text evidence="2">The sequence shown here is derived from an EMBL/GenBank/DDBJ whole genome shotgun (WGS) entry which is preliminary data.</text>
</comment>
<dbReference type="AlphaFoldDB" id="A0AA38C1G3"/>
<feature type="region of interest" description="Disordered" evidence="1">
    <location>
        <begin position="1"/>
        <end position="32"/>
    </location>
</feature>
<dbReference type="Proteomes" id="UP000824469">
    <property type="component" value="Unassembled WGS sequence"/>
</dbReference>
<sequence>NNLETNEEDLDIDESFDDEDFIDPTGDSNIGYLDYESDDGYYESFEDSDGHTFVLFTRSQTRQNAKASTSGRREREDLGTD</sequence>
<protein>
    <submittedName>
        <fullName evidence="2">Uncharacterized protein</fullName>
    </submittedName>
</protein>
<gene>
    <name evidence="2" type="ORF">KI387_043570</name>
</gene>
<name>A0AA38C1G3_TAXCH</name>
<feature type="compositionally biased region" description="Polar residues" evidence="1">
    <location>
        <begin position="60"/>
        <end position="70"/>
    </location>
</feature>
<evidence type="ECO:0000256" key="1">
    <source>
        <dbReference type="SAM" id="MobiDB-lite"/>
    </source>
</evidence>
<feature type="non-terminal residue" evidence="2">
    <location>
        <position position="81"/>
    </location>
</feature>
<reference evidence="2 3" key="1">
    <citation type="journal article" date="2021" name="Nat. Plants">
        <title>The Taxus genome provides insights into paclitaxel biosynthesis.</title>
        <authorList>
            <person name="Xiong X."/>
            <person name="Gou J."/>
            <person name="Liao Q."/>
            <person name="Li Y."/>
            <person name="Zhou Q."/>
            <person name="Bi G."/>
            <person name="Li C."/>
            <person name="Du R."/>
            <person name="Wang X."/>
            <person name="Sun T."/>
            <person name="Guo L."/>
            <person name="Liang H."/>
            <person name="Lu P."/>
            <person name="Wu Y."/>
            <person name="Zhang Z."/>
            <person name="Ro D.K."/>
            <person name="Shang Y."/>
            <person name="Huang S."/>
            <person name="Yan J."/>
        </authorList>
    </citation>
    <scope>NUCLEOTIDE SEQUENCE [LARGE SCALE GENOMIC DNA]</scope>
    <source>
        <strain evidence="2">Ta-2019</strain>
    </source>
</reference>
<feature type="region of interest" description="Disordered" evidence="1">
    <location>
        <begin position="60"/>
        <end position="81"/>
    </location>
</feature>
<feature type="compositionally biased region" description="Basic and acidic residues" evidence="1">
    <location>
        <begin position="71"/>
        <end position="81"/>
    </location>
</feature>
<dbReference type="EMBL" id="JAHRHJ020003753">
    <property type="protein sequence ID" value="KAH9291241.1"/>
    <property type="molecule type" value="Genomic_DNA"/>
</dbReference>
<organism evidence="2 3">
    <name type="scientific">Taxus chinensis</name>
    <name type="common">Chinese yew</name>
    <name type="synonym">Taxus wallichiana var. chinensis</name>
    <dbReference type="NCBI Taxonomy" id="29808"/>
    <lineage>
        <taxon>Eukaryota</taxon>
        <taxon>Viridiplantae</taxon>
        <taxon>Streptophyta</taxon>
        <taxon>Embryophyta</taxon>
        <taxon>Tracheophyta</taxon>
        <taxon>Spermatophyta</taxon>
        <taxon>Pinopsida</taxon>
        <taxon>Pinidae</taxon>
        <taxon>Conifers II</taxon>
        <taxon>Cupressales</taxon>
        <taxon>Taxaceae</taxon>
        <taxon>Taxus</taxon>
    </lineage>
</organism>
<evidence type="ECO:0000313" key="3">
    <source>
        <dbReference type="Proteomes" id="UP000824469"/>
    </source>
</evidence>